<dbReference type="Pfam" id="PF04091">
    <property type="entry name" value="Sec15_C"/>
    <property type="match status" value="1"/>
</dbReference>
<evidence type="ECO:0000313" key="8">
    <source>
        <dbReference type="EMBL" id="KAH6660797.1"/>
    </source>
</evidence>
<evidence type="ECO:0000256" key="1">
    <source>
        <dbReference type="ARBA" id="ARBA00007944"/>
    </source>
</evidence>
<dbReference type="GO" id="GO:0016020">
    <property type="term" value="C:membrane"/>
    <property type="evidence" value="ECO:0007669"/>
    <property type="project" value="TreeGrafter"/>
</dbReference>
<comment type="caution">
    <text evidence="8">The sequence shown here is derived from an EMBL/GenBank/DDBJ whole genome shotgun (WGS) entry which is preliminary data.</text>
</comment>
<evidence type="ECO:0000256" key="4">
    <source>
        <dbReference type="ARBA" id="ARBA00023054"/>
    </source>
</evidence>
<evidence type="ECO:0000259" key="7">
    <source>
        <dbReference type="Pfam" id="PF20651"/>
    </source>
</evidence>
<dbReference type="GO" id="GO:0090522">
    <property type="term" value="P:vesicle tethering involved in exocytosis"/>
    <property type="evidence" value="ECO:0007669"/>
    <property type="project" value="UniProtKB-UniRule"/>
</dbReference>
<keyword evidence="3 5" id="KW-0268">Exocytosis</keyword>
<feature type="domain" description="Exocyst complex subunit EXOC6/Sec15 C-terminal" evidence="6">
    <location>
        <begin position="407"/>
        <end position="749"/>
    </location>
</feature>
<dbReference type="PANTHER" id="PTHR12702">
    <property type="entry name" value="SEC15"/>
    <property type="match status" value="1"/>
</dbReference>
<dbReference type="GO" id="GO:0006886">
    <property type="term" value="P:intracellular protein transport"/>
    <property type="evidence" value="ECO:0007669"/>
    <property type="project" value="InterPro"/>
</dbReference>
<dbReference type="EMBL" id="JAGPXC010000001">
    <property type="protein sequence ID" value="KAH6660797.1"/>
    <property type="molecule type" value="Genomic_DNA"/>
</dbReference>
<accession>A0A9P9A3T3</accession>
<dbReference type="PANTHER" id="PTHR12702:SF0">
    <property type="entry name" value="EXOCYST COMPLEX COMPONENT 6"/>
    <property type="match status" value="1"/>
</dbReference>
<comment type="similarity">
    <text evidence="1 5">Belongs to the SEC15 family.</text>
</comment>
<organism evidence="8 9">
    <name type="scientific">Truncatella angustata</name>
    <dbReference type="NCBI Taxonomy" id="152316"/>
    <lineage>
        <taxon>Eukaryota</taxon>
        <taxon>Fungi</taxon>
        <taxon>Dikarya</taxon>
        <taxon>Ascomycota</taxon>
        <taxon>Pezizomycotina</taxon>
        <taxon>Sordariomycetes</taxon>
        <taxon>Xylariomycetidae</taxon>
        <taxon>Amphisphaeriales</taxon>
        <taxon>Sporocadaceae</taxon>
        <taxon>Truncatella</taxon>
    </lineage>
</organism>
<protein>
    <recommendedName>
        <fullName evidence="5">Exocyst complex component SEC15</fullName>
    </recommendedName>
</protein>
<keyword evidence="4" id="KW-0175">Coiled coil</keyword>
<dbReference type="InterPro" id="IPR007225">
    <property type="entry name" value="EXOC6/Sec15"/>
</dbReference>
<keyword evidence="9" id="KW-1185">Reference proteome</keyword>
<evidence type="ECO:0000259" key="6">
    <source>
        <dbReference type="Pfam" id="PF04091"/>
    </source>
</evidence>
<name>A0A9P9A3T3_9PEZI</name>
<dbReference type="OrthoDB" id="10267033at2759"/>
<dbReference type="Gene3D" id="1.10.357.30">
    <property type="entry name" value="Exocyst complex subunit Sec15 C-terminal domain, N-terminal subdomain"/>
    <property type="match status" value="1"/>
</dbReference>
<feature type="domain" description="Exocyst complex component EXOC6/Sec15 N-terminal" evidence="7">
    <location>
        <begin position="51"/>
        <end position="225"/>
    </location>
</feature>
<evidence type="ECO:0000313" key="9">
    <source>
        <dbReference type="Proteomes" id="UP000758603"/>
    </source>
</evidence>
<comment type="function">
    <text evidence="5">Component of the exocyst complex involved in the docking of exocytic vesicles with fusion sites on the plasma membrane.</text>
</comment>
<dbReference type="GO" id="GO:0000145">
    <property type="term" value="C:exocyst"/>
    <property type="evidence" value="ECO:0007669"/>
    <property type="project" value="UniProtKB-UniRule"/>
</dbReference>
<dbReference type="PIRSF" id="PIRSF025007">
    <property type="entry name" value="Sec15"/>
    <property type="match status" value="1"/>
</dbReference>
<dbReference type="GeneID" id="70130457"/>
<dbReference type="InterPro" id="IPR048359">
    <property type="entry name" value="EXOC6_Sec15_N"/>
</dbReference>
<dbReference type="InterPro" id="IPR046361">
    <property type="entry name" value="EXOC6/Sec15_C"/>
</dbReference>
<sequence>MGRRVQTYDDYGTAVQQIILSTSDADFLDQLIPVLKDAGVTSRTSTLTQSLTQYAEDREADIERIGLTKHEEFLASVNQLQNVREGTVSLTAEILKLNQSIQSSTEKLAEQKQALVNTRAVQENIRDVSDALKESLKILHAVNNALELIKKKQYYGALKSLDDTQNEFLIPILQNKYANQHRLADIIQKSIPASQKSISEAVMSDLNTWLFRIRETSQFLGEVAFWHTEMRRSRQRERVESDEFLGHFKLNSAIELVFDEKEEFDVLDNEELQVDFTPLFEALHIHDALGQTDRFRSDYAATRRRQKELLIPSSVSLTSDDEQSLSSLLEGMAGFAIIEKATMKRLPQLRSSIDVEELWDSMCSSAISLTSKALGEVNNAEVLLKIKGMIALFIQTMETWGYSVSRLDEFLVDLFDRYADLLKRRFSEDFQEIVSTDDYMPMAINSREEYEKVVNVSWFAPEKDISELTFPCVLPFSQMYPLCCIDIRNFLNQFYFFSDDHFQHPTKIDETLRKSLDILLTEKVCQSLVERLSSQYLGQIVQILINLEHFETACTELEQLLIRARSTASAGGPLTLSATEQFRENKKTAEKRIFELVNSKIDDLVETAEYEWTSATPPQEPSNYMQTLTRYLSNIMNSTLLGLPREIKELIYFDALSHAANTILALPLSPDVKKINPNGVAALSTDVQHLTDFVDGLENGFMLRSNLDELEQTVLLLQSDNTDEFFDVSMRNKKYGRVDAMNGPILLEKLTSQISSSNSAAGQRFANFSSRLQFSTK</sequence>
<dbReference type="InterPro" id="IPR042044">
    <property type="entry name" value="EXOC6PINT-1/Sec15/Tip20_C_dom2"/>
</dbReference>
<dbReference type="GO" id="GO:0006893">
    <property type="term" value="P:Golgi to plasma membrane transport"/>
    <property type="evidence" value="ECO:0007669"/>
    <property type="project" value="TreeGrafter"/>
</dbReference>
<reference evidence="8" key="1">
    <citation type="journal article" date="2021" name="Nat. Commun.">
        <title>Genetic determinants of endophytism in the Arabidopsis root mycobiome.</title>
        <authorList>
            <person name="Mesny F."/>
            <person name="Miyauchi S."/>
            <person name="Thiergart T."/>
            <person name="Pickel B."/>
            <person name="Atanasova L."/>
            <person name="Karlsson M."/>
            <person name="Huettel B."/>
            <person name="Barry K.W."/>
            <person name="Haridas S."/>
            <person name="Chen C."/>
            <person name="Bauer D."/>
            <person name="Andreopoulos W."/>
            <person name="Pangilinan J."/>
            <person name="LaButti K."/>
            <person name="Riley R."/>
            <person name="Lipzen A."/>
            <person name="Clum A."/>
            <person name="Drula E."/>
            <person name="Henrissat B."/>
            <person name="Kohler A."/>
            <person name="Grigoriev I.V."/>
            <person name="Martin F.M."/>
            <person name="Hacquard S."/>
        </authorList>
    </citation>
    <scope>NUCLEOTIDE SEQUENCE</scope>
    <source>
        <strain evidence="8">MPI-SDFR-AT-0073</strain>
    </source>
</reference>
<keyword evidence="2 5" id="KW-0813">Transport</keyword>
<proteinExistence type="inferred from homology"/>
<evidence type="ECO:0000256" key="5">
    <source>
        <dbReference type="PIRNR" id="PIRNR025007"/>
    </source>
</evidence>
<evidence type="ECO:0000256" key="2">
    <source>
        <dbReference type="ARBA" id="ARBA00022448"/>
    </source>
</evidence>
<dbReference type="Gene3D" id="1.20.58.670">
    <property type="entry name" value="Dsl1p vesicle tethering complex, Tip20p subunit, domain D"/>
    <property type="match status" value="1"/>
</dbReference>
<dbReference type="FunFam" id="1.10.357.30:FF:000004">
    <property type="entry name" value="Exocyst complex component SEC15"/>
    <property type="match status" value="1"/>
</dbReference>
<dbReference type="RefSeq" id="XP_045964928.1">
    <property type="nucleotide sequence ID" value="XM_046101565.1"/>
</dbReference>
<evidence type="ECO:0000256" key="3">
    <source>
        <dbReference type="ARBA" id="ARBA00022483"/>
    </source>
</evidence>
<dbReference type="FunFam" id="1.20.58.670:FF:000004">
    <property type="entry name" value="Exocyst complex component SEC15"/>
    <property type="match status" value="1"/>
</dbReference>
<gene>
    <name evidence="8" type="ORF">BKA67DRAFT_549207</name>
</gene>
<dbReference type="InterPro" id="IPR042045">
    <property type="entry name" value="EXOC6/Sec15_C_dom1"/>
</dbReference>
<dbReference type="AlphaFoldDB" id="A0A9P9A3T3"/>
<dbReference type="Proteomes" id="UP000758603">
    <property type="component" value="Unassembled WGS sequence"/>
</dbReference>
<dbReference type="Pfam" id="PF20651">
    <property type="entry name" value="EXOC6_Sec15_N"/>
    <property type="match status" value="1"/>
</dbReference>